<dbReference type="InterPro" id="IPR003959">
    <property type="entry name" value="ATPase_AAA_core"/>
</dbReference>
<gene>
    <name evidence="3" type="ORF">D7231_10355</name>
</gene>
<keyword evidence="4" id="KW-1185">Reference proteome</keyword>
<comment type="caution">
    <text evidence="3">The sequence shown here is derived from an EMBL/GenBank/DDBJ whole genome shotgun (WGS) entry which is preliminary data.</text>
</comment>
<dbReference type="Gene3D" id="3.40.50.300">
    <property type="entry name" value="P-loop containing nucleotide triphosphate hydrolases"/>
    <property type="match status" value="1"/>
</dbReference>
<reference evidence="3 4" key="1">
    <citation type="journal article" date="2015" name="Antonie Van Leeuwenhoek">
        <title>Streptomyces klenkii sp. nov., isolated from deep marine sediment.</title>
        <authorList>
            <person name="Veyisoglu A."/>
            <person name="Sahin N."/>
        </authorList>
    </citation>
    <scope>NUCLEOTIDE SEQUENCE [LARGE SCALE GENOMIC DNA]</scope>
    <source>
        <strain evidence="3 4">KCTC 29202</strain>
    </source>
</reference>
<sequence length="458" mass="49945">MLLSFRVSNHRSIREEQQLLLARVGDAGAAGDASAFGTGAEAVRVAALFGANAAGKSNVVDALHFMAGLVRTSHRDAEPGAGLVRCPFLLDEESAAAPSWYVVDLVLDGVRHTYGFGLDDERIRDEWLYRYPDGDRQTVFQRTGDDIRFGDGDGDGDGNRSGDAAPRPELDLVRSITEPNALFLTVAARSRQAGVQPVYAWFMNVRFRAGGAHGSPDPGSLLRLQDPRRAASVVALLRAADLGIEDMGIEDFDAAEAGERLSARGFADRLLRELRRTELSTCLFTTTTARVWVRQKGRGGSIRLGLEDQSQGTRMFFDYAGPVLDTLEQGGVLIVDEVDASLHPRLTAHLIRLFQEPATNPHGAQLLLTTHDVSLLGRCGGEEILRRDQIWFVEKDRHGESALYPLSDFEPRDGENRERRYLGGSYGAVPVLSDERFEAALAARGKAAADGEDAEGEK</sequence>
<organism evidence="3 4">
    <name type="scientific">Streptomyces klenkii</name>
    <dbReference type="NCBI Taxonomy" id="1420899"/>
    <lineage>
        <taxon>Bacteria</taxon>
        <taxon>Bacillati</taxon>
        <taxon>Actinomycetota</taxon>
        <taxon>Actinomycetes</taxon>
        <taxon>Kitasatosporales</taxon>
        <taxon>Streptomycetaceae</taxon>
        <taxon>Streptomyces</taxon>
    </lineage>
</organism>
<accession>A0A3B0BMV1</accession>
<dbReference type="InterPro" id="IPR027417">
    <property type="entry name" value="P-loop_NTPase"/>
</dbReference>
<dbReference type="GO" id="GO:0005524">
    <property type="term" value="F:ATP binding"/>
    <property type="evidence" value="ECO:0007669"/>
    <property type="project" value="UniProtKB-KW"/>
</dbReference>
<dbReference type="Pfam" id="PF13304">
    <property type="entry name" value="AAA_21"/>
    <property type="match status" value="1"/>
</dbReference>
<evidence type="ECO:0000256" key="1">
    <source>
        <dbReference type="SAM" id="MobiDB-lite"/>
    </source>
</evidence>
<keyword evidence="3" id="KW-0067">ATP-binding</keyword>
<dbReference type="GO" id="GO:0016887">
    <property type="term" value="F:ATP hydrolysis activity"/>
    <property type="evidence" value="ECO:0007669"/>
    <property type="project" value="InterPro"/>
</dbReference>
<feature type="region of interest" description="Disordered" evidence="1">
    <location>
        <begin position="142"/>
        <end position="168"/>
    </location>
</feature>
<evidence type="ECO:0000313" key="4">
    <source>
        <dbReference type="Proteomes" id="UP000270343"/>
    </source>
</evidence>
<dbReference type="Proteomes" id="UP000270343">
    <property type="component" value="Unassembled WGS sequence"/>
</dbReference>
<feature type="domain" description="ATPase AAA-type core" evidence="2">
    <location>
        <begin position="45"/>
        <end position="376"/>
    </location>
</feature>
<dbReference type="PANTHER" id="PTHR40396">
    <property type="entry name" value="ATPASE-LIKE PROTEIN"/>
    <property type="match status" value="1"/>
</dbReference>
<proteinExistence type="predicted"/>
<evidence type="ECO:0000259" key="2">
    <source>
        <dbReference type="Pfam" id="PF13304"/>
    </source>
</evidence>
<dbReference type="OrthoDB" id="9809324at2"/>
<dbReference type="EMBL" id="RBAM01000004">
    <property type="protein sequence ID" value="RKN74290.1"/>
    <property type="molecule type" value="Genomic_DNA"/>
</dbReference>
<name>A0A3B0BMV1_9ACTN</name>
<keyword evidence="3" id="KW-0547">Nucleotide-binding</keyword>
<protein>
    <submittedName>
        <fullName evidence="3">ATP-binding protein</fullName>
    </submittedName>
</protein>
<dbReference type="SUPFAM" id="SSF52540">
    <property type="entry name" value="P-loop containing nucleoside triphosphate hydrolases"/>
    <property type="match status" value="1"/>
</dbReference>
<dbReference type="RefSeq" id="WP_120754709.1">
    <property type="nucleotide sequence ID" value="NZ_JBFADQ010000057.1"/>
</dbReference>
<dbReference type="PANTHER" id="PTHR40396:SF1">
    <property type="entry name" value="ATPASE AAA-TYPE CORE DOMAIN-CONTAINING PROTEIN"/>
    <property type="match status" value="1"/>
</dbReference>
<evidence type="ECO:0000313" key="3">
    <source>
        <dbReference type="EMBL" id="RKN74290.1"/>
    </source>
</evidence>
<dbReference type="AlphaFoldDB" id="A0A3B0BMV1"/>